<evidence type="ECO:0000256" key="9">
    <source>
        <dbReference type="ARBA" id="ARBA00036824"/>
    </source>
</evidence>
<keyword evidence="3" id="KW-0134">Cell wall</keyword>
<dbReference type="GO" id="GO:0004338">
    <property type="term" value="F:glucan exo-1,3-beta-glucosidase activity"/>
    <property type="evidence" value="ECO:0007669"/>
    <property type="project" value="UniProtKB-EC"/>
</dbReference>
<evidence type="ECO:0000256" key="3">
    <source>
        <dbReference type="ARBA" id="ARBA00022512"/>
    </source>
</evidence>
<sequence length="302" mass="32404">MRVSTSLLPALLAAIPAVSASGTLGLAIGDKNSDSSCKSTSDYEADFDALKSVTNIVRTYSASDCNLAQNIVPAAKAKGFKVVLGVWADYDQSFDQDFNALKQVVPGNEDVVSAITVGSEVLYRGSLTAQALLSKIQQVQNQFPSVTVGTVDSWNKFADGTADPIIQGGVTYLLANGFAYWQDVDINNAPATYFYDISEAEKHIKQVAGANAGNIRFGNGETGWPTDGGSDYGAAKAGTQNAAQYYKSAVCPMLRNGTDVFYFEAFDEEWKPNSVGDNGQSMDEKHWGLFTADRQLKFDVTC</sequence>
<dbReference type="InterPro" id="IPR050732">
    <property type="entry name" value="Beta-glucan_modifiers"/>
</dbReference>
<dbReference type="GO" id="GO:0042973">
    <property type="term" value="F:glucan endo-1,3-beta-D-glucosidase activity"/>
    <property type="evidence" value="ECO:0007669"/>
    <property type="project" value="TreeGrafter"/>
</dbReference>
<gene>
    <name evidence="14" type="ORF">BO87DRAFT_402809</name>
</gene>
<dbReference type="EC" id="3.2.1.58" evidence="10"/>
<dbReference type="GeneID" id="37128170"/>
<comment type="catalytic activity">
    <reaction evidence="9">
        <text>Successive hydrolysis of beta-D-glucose units from the non-reducing ends of (1-&gt;3)-beta-D-glucans, releasing alpha-glucose.</text>
        <dbReference type="EC" id="3.2.1.58"/>
    </reaction>
</comment>
<dbReference type="EMBL" id="KZ821445">
    <property type="protein sequence ID" value="PYH39860.1"/>
    <property type="molecule type" value="Genomic_DNA"/>
</dbReference>
<comment type="similarity">
    <text evidence="2 12">Belongs to the glycosyl hydrolase 17 family.</text>
</comment>
<dbReference type="Proteomes" id="UP000247647">
    <property type="component" value="Unassembled WGS sequence"/>
</dbReference>
<feature type="signal peptide" evidence="13">
    <location>
        <begin position="1"/>
        <end position="20"/>
    </location>
</feature>
<dbReference type="Gene3D" id="3.20.20.80">
    <property type="entry name" value="Glycosidases"/>
    <property type="match status" value="2"/>
</dbReference>
<evidence type="ECO:0000256" key="7">
    <source>
        <dbReference type="ARBA" id="ARBA00023180"/>
    </source>
</evidence>
<dbReference type="Pfam" id="PF00332">
    <property type="entry name" value="Glyco_hydro_17"/>
    <property type="match status" value="1"/>
</dbReference>
<dbReference type="AlphaFoldDB" id="A0A318Z868"/>
<dbReference type="RefSeq" id="XP_025485338.1">
    <property type="nucleotide sequence ID" value="XM_025625714.1"/>
</dbReference>
<keyword evidence="8" id="KW-0326">Glycosidase</keyword>
<dbReference type="GO" id="GO:0009986">
    <property type="term" value="C:cell surface"/>
    <property type="evidence" value="ECO:0007669"/>
    <property type="project" value="TreeGrafter"/>
</dbReference>
<evidence type="ECO:0000313" key="14">
    <source>
        <dbReference type="EMBL" id="PYH39860.1"/>
    </source>
</evidence>
<keyword evidence="5 13" id="KW-0732">Signal</keyword>
<organism evidence="14 15">
    <name type="scientific">Aspergillus neoniger (strain CBS 115656)</name>
    <dbReference type="NCBI Taxonomy" id="1448310"/>
    <lineage>
        <taxon>Eukaryota</taxon>
        <taxon>Fungi</taxon>
        <taxon>Dikarya</taxon>
        <taxon>Ascomycota</taxon>
        <taxon>Pezizomycotina</taxon>
        <taxon>Eurotiomycetes</taxon>
        <taxon>Eurotiomycetidae</taxon>
        <taxon>Eurotiales</taxon>
        <taxon>Aspergillaceae</taxon>
        <taxon>Aspergillus</taxon>
        <taxon>Aspergillus subgen. Circumdati</taxon>
    </lineage>
</organism>
<evidence type="ECO:0000313" key="15">
    <source>
        <dbReference type="Proteomes" id="UP000247647"/>
    </source>
</evidence>
<evidence type="ECO:0000256" key="12">
    <source>
        <dbReference type="RuleBase" id="RU004335"/>
    </source>
</evidence>
<dbReference type="OrthoDB" id="1293114at2759"/>
<evidence type="ECO:0000256" key="10">
    <source>
        <dbReference type="ARBA" id="ARBA00038929"/>
    </source>
</evidence>
<evidence type="ECO:0000256" key="4">
    <source>
        <dbReference type="ARBA" id="ARBA00022525"/>
    </source>
</evidence>
<accession>A0A318Z868</accession>
<evidence type="ECO:0000256" key="8">
    <source>
        <dbReference type="ARBA" id="ARBA00023295"/>
    </source>
</evidence>
<dbReference type="InterPro" id="IPR017853">
    <property type="entry name" value="GH"/>
</dbReference>
<evidence type="ECO:0000256" key="5">
    <source>
        <dbReference type="ARBA" id="ARBA00022729"/>
    </source>
</evidence>
<keyword evidence="6 14" id="KW-0378">Hydrolase</keyword>
<dbReference type="GO" id="GO:0071555">
    <property type="term" value="P:cell wall organization"/>
    <property type="evidence" value="ECO:0007669"/>
    <property type="project" value="TreeGrafter"/>
</dbReference>
<dbReference type="PANTHER" id="PTHR16631:SF26">
    <property type="entry name" value="GLUCAN 1,3-BETA-GLUCOSIDASE"/>
    <property type="match status" value="1"/>
</dbReference>
<dbReference type="SUPFAM" id="SSF51445">
    <property type="entry name" value="(Trans)glycosidases"/>
    <property type="match status" value="1"/>
</dbReference>
<protein>
    <recommendedName>
        <fullName evidence="10">glucan 1,3-beta-glucosidase</fullName>
        <ecNumber evidence="10">3.2.1.58</ecNumber>
    </recommendedName>
    <alternativeName>
        <fullName evidence="11">Exo-1,3-beta-glucanase</fullName>
    </alternativeName>
</protein>
<evidence type="ECO:0000256" key="6">
    <source>
        <dbReference type="ARBA" id="ARBA00022801"/>
    </source>
</evidence>
<proteinExistence type="inferred from homology"/>
<dbReference type="GO" id="GO:0009277">
    <property type="term" value="C:fungal-type cell wall"/>
    <property type="evidence" value="ECO:0007669"/>
    <property type="project" value="TreeGrafter"/>
</dbReference>
<evidence type="ECO:0000256" key="13">
    <source>
        <dbReference type="SAM" id="SignalP"/>
    </source>
</evidence>
<keyword evidence="15" id="KW-1185">Reference proteome</keyword>
<evidence type="ECO:0000256" key="11">
    <source>
        <dbReference type="ARBA" id="ARBA00041761"/>
    </source>
</evidence>
<dbReference type="GO" id="GO:0005576">
    <property type="term" value="C:extracellular region"/>
    <property type="evidence" value="ECO:0007669"/>
    <property type="project" value="TreeGrafter"/>
</dbReference>
<dbReference type="InterPro" id="IPR000490">
    <property type="entry name" value="Glyco_hydro_17"/>
</dbReference>
<dbReference type="PANTHER" id="PTHR16631">
    <property type="entry name" value="GLUCAN 1,3-BETA-GLUCOSIDASE"/>
    <property type="match status" value="1"/>
</dbReference>
<comment type="subcellular location">
    <subcellularLocation>
        <location evidence="1">Secreted</location>
        <location evidence="1">Cell wall</location>
    </subcellularLocation>
</comment>
<feature type="chain" id="PRO_5016253453" description="glucan 1,3-beta-glucosidase" evidence="13">
    <location>
        <begin position="21"/>
        <end position="302"/>
    </location>
</feature>
<name>A0A318Z868_ASPNB</name>
<keyword evidence="4" id="KW-0964">Secreted</keyword>
<reference evidence="14" key="1">
    <citation type="submission" date="2016-12" db="EMBL/GenBank/DDBJ databases">
        <title>The genomes of Aspergillus section Nigri reveals drivers in fungal speciation.</title>
        <authorList>
            <consortium name="DOE Joint Genome Institute"/>
            <person name="Vesth T.C."/>
            <person name="Nybo J."/>
            <person name="Theobald S."/>
            <person name="Brandl J."/>
            <person name="Frisvad J.C."/>
            <person name="Nielsen K.F."/>
            <person name="Lyhne E.K."/>
            <person name="Kogle M.E."/>
            <person name="Kuo A."/>
            <person name="Riley R."/>
            <person name="Clum A."/>
            <person name="Nolan M."/>
            <person name="Lipzen A."/>
            <person name="Salamov A."/>
            <person name="Henrissat B."/>
            <person name="Wiebenga A."/>
            <person name="De Vries R.P."/>
            <person name="Grigoriev I.V."/>
            <person name="Mortensen U.H."/>
            <person name="Andersen M.R."/>
            <person name="Baker S.E."/>
        </authorList>
    </citation>
    <scope>NUCLEOTIDE SEQUENCE [LARGE SCALE GENOMIC DNA]</scope>
    <source>
        <strain evidence="14">CBS 115656</strain>
    </source>
</reference>
<evidence type="ECO:0000256" key="2">
    <source>
        <dbReference type="ARBA" id="ARBA00008773"/>
    </source>
</evidence>
<keyword evidence="7" id="KW-0325">Glycoprotein</keyword>
<dbReference type="GO" id="GO:0005975">
    <property type="term" value="P:carbohydrate metabolic process"/>
    <property type="evidence" value="ECO:0007669"/>
    <property type="project" value="InterPro"/>
</dbReference>
<evidence type="ECO:0000256" key="1">
    <source>
        <dbReference type="ARBA" id="ARBA00004191"/>
    </source>
</evidence>